<evidence type="ECO:0000256" key="8">
    <source>
        <dbReference type="SAM" id="Phobius"/>
    </source>
</evidence>
<evidence type="ECO:0000256" key="3">
    <source>
        <dbReference type="ARBA" id="ARBA00022475"/>
    </source>
</evidence>
<evidence type="ECO:0008006" key="11">
    <source>
        <dbReference type="Google" id="ProtNLM"/>
    </source>
</evidence>
<sequence length="245" mass="25794">MQGILVSILVGLCTGVGALPFLFIKKVPQALKDGLLGFAGGIMVFASSFNLIQPALKDGNLLSVIGGIITGTLLLTVIEYFVPHTHTKNYKEDSNSSVLKKNILLAIAVAIHNIPEGFAIGVGYGTGNMSTGLSLALAIGVQNVPEGLVVAAPLIEGGYPRGRAIFFSFLTGMGEPIAAIIGFFAARLTDKLLPFILSVAAGAMFYVVSHELIPESHCNNNEMLATYGFIIGLILMIIFKTVIGE</sequence>
<feature type="transmembrane region" description="Helical" evidence="8">
    <location>
        <begin position="35"/>
        <end position="55"/>
    </location>
</feature>
<keyword evidence="5" id="KW-0862">Zinc</keyword>
<accession>A0A096BGK6</accession>
<reference evidence="9 10" key="1">
    <citation type="submission" date="2013-12" db="EMBL/GenBank/DDBJ databases">
        <title>Draft genome sequence of Caloranaerobacter sp. H53214.</title>
        <authorList>
            <person name="Jiang L.J."/>
            <person name="Shao Z.Z."/>
            <person name="Long M.N."/>
        </authorList>
    </citation>
    <scope>NUCLEOTIDE SEQUENCE [LARGE SCALE GENOMIC DNA]</scope>
    <source>
        <strain evidence="9 10">H53214</strain>
    </source>
</reference>
<protein>
    <recommendedName>
        <fullName evidence="11">Protein gufA</fullName>
    </recommendedName>
</protein>
<dbReference type="PANTHER" id="PTHR11040:SF211">
    <property type="entry name" value="ZINC TRANSPORTER ZIP11"/>
    <property type="match status" value="1"/>
</dbReference>
<keyword evidence="6 8" id="KW-1133">Transmembrane helix</keyword>
<dbReference type="InterPro" id="IPR003689">
    <property type="entry name" value="ZIP"/>
</dbReference>
<proteinExistence type="inferred from homology"/>
<dbReference type="AlphaFoldDB" id="A0A096BGK6"/>
<feature type="transmembrane region" description="Helical" evidence="8">
    <location>
        <begin position="164"/>
        <end position="186"/>
    </location>
</feature>
<evidence type="ECO:0000256" key="6">
    <source>
        <dbReference type="ARBA" id="ARBA00022989"/>
    </source>
</evidence>
<feature type="transmembrane region" description="Helical" evidence="8">
    <location>
        <begin position="6"/>
        <end position="23"/>
    </location>
</feature>
<gene>
    <name evidence="9" type="ORF">Y919_06890</name>
</gene>
<dbReference type="GO" id="GO:0005385">
    <property type="term" value="F:zinc ion transmembrane transporter activity"/>
    <property type="evidence" value="ECO:0007669"/>
    <property type="project" value="TreeGrafter"/>
</dbReference>
<feature type="transmembrane region" description="Helical" evidence="8">
    <location>
        <begin position="192"/>
        <end position="212"/>
    </location>
</feature>
<feature type="transmembrane region" description="Helical" evidence="8">
    <location>
        <begin position="61"/>
        <end position="82"/>
    </location>
</feature>
<dbReference type="STRING" id="1156417.Y919_06890"/>
<evidence type="ECO:0000313" key="10">
    <source>
        <dbReference type="Proteomes" id="UP000029622"/>
    </source>
</evidence>
<feature type="transmembrane region" description="Helical" evidence="8">
    <location>
        <begin position="103"/>
        <end position="126"/>
    </location>
</feature>
<comment type="caution">
    <text evidence="9">The sequence shown here is derived from an EMBL/GenBank/DDBJ whole genome shotgun (WGS) entry which is preliminary data.</text>
</comment>
<feature type="transmembrane region" description="Helical" evidence="8">
    <location>
        <begin position="132"/>
        <end position="152"/>
    </location>
</feature>
<keyword evidence="3" id="KW-1003">Cell membrane</keyword>
<evidence type="ECO:0000256" key="1">
    <source>
        <dbReference type="ARBA" id="ARBA00004651"/>
    </source>
</evidence>
<name>A0A096BGK6_9FIRM</name>
<keyword evidence="7 8" id="KW-0472">Membrane</keyword>
<dbReference type="EMBL" id="AZTB01000030">
    <property type="protein sequence ID" value="KGG80330.1"/>
    <property type="molecule type" value="Genomic_DNA"/>
</dbReference>
<dbReference type="Proteomes" id="UP000029622">
    <property type="component" value="Unassembled WGS sequence"/>
</dbReference>
<dbReference type="Pfam" id="PF02535">
    <property type="entry name" value="Zip"/>
    <property type="match status" value="1"/>
</dbReference>
<evidence type="ECO:0000256" key="4">
    <source>
        <dbReference type="ARBA" id="ARBA00022692"/>
    </source>
</evidence>
<comment type="similarity">
    <text evidence="2">Belongs to the ZIP transporter (TC 2.A.5) family.</text>
</comment>
<evidence type="ECO:0000256" key="5">
    <source>
        <dbReference type="ARBA" id="ARBA00022833"/>
    </source>
</evidence>
<feature type="transmembrane region" description="Helical" evidence="8">
    <location>
        <begin position="224"/>
        <end position="243"/>
    </location>
</feature>
<dbReference type="PANTHER" id="PTHR11040">
    <property type="entry name" value="ZINC/IRON TRANSPORTER"/>
    <property type="match status" value="1"/>
</dbReference>
<evidence type="ECO:0000313" key="9">
    <source>
        <dbReference type="EMBL" id="KGG80330.1"/>
    </source>
</evidence>
<evidence type="ECO:0000256" key="2">
    <source>
        <dbReference type="ARBA" id="ARBA00006939"/>
    </source>
</evidence>
<organism evidence="9 10">
    <name type="scientific">Caloranaerobacter azorensis H53214</name>
    <dbReference type="NCBI Taxonomy" id="1156417"/>
    <lineage>
        <taxon>Bacteria</taxon>
        <taxon>Bacillati</taxon>
        <taxon>Bacillota</taxon>
        <taxon>Tissierellia</taxon>
        <taxon>Tissierellales</taxon>
        <taxon>Thermohalobacteraceae</taxon>
        <taxon>Caloranaerobacter</taxon>
    </lineage>
</organism>
<evidence type="ECO:0000256" key="7">
    <source>
        <dbReference type="ARBA" id="ARBA00023136"/>
    </source>
</evidence>
<dbReference type="RefSeq" id="WP_035163509.1">
    <property type="nucleotide sequence ID" value="NZ_AZTB01000030.1"/>
</dbReference>
<comment type="subcellular location">
    <subcellularLocation>
        <location evidence="1">Cell membrane</location>
        <topology evidence="1">Multi-pass membrane protein</topology>
    </subcellularLocation>
</comment>
<dbReference type="GO" id="GO:0005886">
    <property type="term" value="C:plasma membrane"/>
    <property type="evidence" value="ECO:0007669"/>
    <property type="project" value="UniProtKB-SubCell"/>
</dbReference>
<keyword evidence="4 8" id="KW-0812">Transmembrane</keyword>